<accession>A0A0F9GDU1</accession>
<gene>
    <name evidence="1" type="ORF">LCGC14_2196470</name>
</gene>
<dbReference type="AlphaFoldDB" id="A0A0F9GDU1"/>
<name>A0A0F9GDU1_9ZZZZ</name>
<comment type="caution">
    <text evidence="1">The sequence shown here is derived from an EMBL/GenBank/DDBJ whole genome shotgun (WGS) entry which is preliminary data.</text>
</comment>
<evidence type="ECO:0000313" key="1">
    <source>
        <dbReference type="EMBL" id="KKL61317.1"/>
    </source>
</evidence>
<proteinExistence type="predicted"/>
<dbReference type="EMBL" id="LAZR01028855">
    <property type="protein sequence ID" value="KKL61317.1"/>
    <property type="molecule type" value="Genomic_DNA"/>
</dbReference>
<reference evidence="1" key="1">
    <citation type="journal article" date="2015" name="Nature">
        <title>Complex archaea that bridge the gap between prokaryotes and eukaryotes.</title>
        <authorList>
            <person name="Spang A."/>
            <person name="Saw J.H."/>
            <person name="Jorgensen S.L."/>
            <person name="Zaremba-Niedzwiedzka K."/>
            <person name="Martijn J."/>
            <person name="Lind A.E."/>
            <person name="van Eijk R."/>
            <person name="Schleper C."/>
            <person name="Guy L."/>
            <person name="Ettema T.J."/>
        </authorList>
    </citation>
    <scope>NUCLEOTIDE SEQUENCE</scope>
</reference>
<protein>
    <submittedName>
        <fullName evidence="1">Uncharacterized protein</fullName>
    </submittedName>
</protein>
<feature type="non-terminal residue" evidence="1">
    <location>
        <position position="165"/>
    </location>
</feature>
<sequence length="165" mass="19427">MDRENEFEKIERLYLKEQTGRDDDEKNTHKIDGVPLFDVEGKYSLRAIYYAVFSRQITITQISKVLDKEHIKGCGSDYAMFMIMGDQKKGFQIQHVHTTDDAVRRMETDHLNFLHWQANRTMHRLAKMTNDYGMPLVSPQIIEFSEDEVRSEKVERFVHALKDIG</sequence>
<organism evidence="1">
    <name type="scientific">marine sediment metagenome</name>
    <dbReference type="NCBI Taxonomy" id="412755"/>
    <lineage>
        <taxon>unclassified sequences</taxon>
        <taxon>metagenomes</taxon>
        <taxon>ecological metagenomes</taxon>
    </lineage>
</organism>